<dbReference type="GO" id="GO:0000271">
    <property type="term" value="P:polysaccharide biosynthetic process"/>
    <property type="evidence" value="ECO:0007669"/>
    <property type="project" value="TreeGrafter"/>
</dbReference>
<dbReference type="AlphaFoldDB" id="A0A0G1Q3D0"/>
<comment type="similarity">
    <text evidence="1">Belongs to the DegT/DnrJ/EryC1 family.</text>
</comment>
<sequence length="370" mass="41628">MNLDFQLESDLASCIPKNFYTQLPQPLSTPKAIFTLYGRNALHGISLQIIKYWPQKREILVPSYSCGDEIESLIKAGFTSITYPVHSNLEIDPHDLERCITSKTSAILITHYFGFPQSNTSQIKKLCEANNLFLIEDCAQALGGKLNDQPLGTFGHASIFSLRKFLPIPHGGALLINSPEIPPPQFQPPSNQASSFDLFLYLGMLQNLFPPSTPISDIYSSVGASLPSQHGPRLSKEGGYKLSISNIAKFLVSRISFSDIAAVRRKRFLLLLELFNCYYPNLIIKSVLEKNVVPLNFPILVYNSSKVADIGYQKGLKHIQPFWSYLHKYVKWNKYKDARNLKSKILAISLNHDFSSSQLDTFLEILSHSK</sequence>
<keyword evidence="1" id="KW-0663">Pyridoxal phosphate</keyword>
<dbReference type="Proteomes" id="UP000034264">
    <property type="component" value="Unassembled WGS sequence"/>
</dbReference>
<keyword evidence="2" id="KW-0032">Aminotransferase</keyword>
<dbReference type="PANTHER" id="PTHR30244:SF34">
    <property type="entry name" value="DTDP-4-AMINO-4,6-DIDEOXYGALACTOSE TRANSAMINASE"/>
    <property type="match status" value="1"/>
</dbReference>
<dbReference type="GO" id="GO:0008483">
    <property type="term" value="F:transaminase activity"/>
    <property type="evidence" value="ECO:0007669"/>
    <property type="project" value="UniProtKB-KW"/>
</dbReference>
<organism evidence="2 3">
    <name type="scientific">Candidatus Amesbacteria bacterium GW2011_GWC2_45_19</name>
    <dbReference type="NCBI Taxonomy" id="1618366"/>
    <lineage>
        <taxon>Bacteria</taxon>
        <taxon>Candidatus Amesiibacteriota</taxon>
    </lineage>
</organism>
<dbReference type="Gene3D" id="3.40.640.10">
    <property type="entry name" value="Type I PLP-dependent aspartate aminotransferase-like (Major domain)"/>
    <property type="match status" value="1"/>
</dbReference>
<evidence type="ECO:0000256" key="1">
    <source>
        <dbReference type="RuleBase" id="RU004508"/>
    </source>
</evidence>
<evidence type="ECO:0000313" key="3">
    <source>
        <dbReference type="Proteomes" id="UP000034264"/>
    </source>
</evidence>
<dbReference type="PANTHER" id="PTHR30244">
    <property type="entry name" value="TRANSAMINASE"/>
    <property type="match status" value="1"/>
</dbReference>
<proteinExistence type="inferred from homology"/>
<dbReference type="GO" id="GO:0030170">
    <property type="term" value="F:pyridoxal phosphate binding"/>
    <property type="evidence" value="ECO:0007669"/>
    <property type="project" value="TreeGrafter"/>
</dbReference>
<dbReference type="SUPFAM" id="SSF53383">
    <property type="entry name" value="PLP-dependent transferases"/>
    <property type="match status" value="1"/>
</dbReference>
<accession>A0A0G1Q3D0</accession>
<dbReference type="InterPro" id="IPR015421">
    <property type="entry name" value="PyrdxlP-dep_Trfase_major"/>
</dbReference>
<dbReference type="InterPro" id="IPR000653">
    <property type="entry name" value="DegT/StrS_aminotransferase"/>
</dbReference>
<dbReference type="InterPro" id="IPR015424">
    <property type="entry name" value="PyrdxlP-dep_Trfase"/>
</dbReference>
<reference evidence="2 3" key="1">
    <citation type="journal article" date="2015" name="Nature">
        <title>rRNA introns, odd ribosomes, and small enigmatic genomes across a large radiation of phyla.</title>
        <authorList>
            <person name="Brown C.T."/>
            <person name="Hug L.A."/>
            <person name="Thomas B.C."/>
            <person name="Sharon I."/>
            <person name="Castelle C.J."/>
            <person name="Singh A."/>
            <person name="Wilkins M.J."/>
            <person name="Williams K.H."/>
            <person name="Banfield J.F."/>
        </authorList>
    </citation>
    <scope>NUCLEOTIDE SEQUENCE [LARGE SCALE GENOMIC DNA]</scope>
</reference>
<protein>
    <submittedName>
        <fullName evidence="2">Aminotransferase</fullName>
    </submittedName>
</protein>
<keyword evidence="2" id="KW-0808">Transferase</keyword>
<dbReference type="Pfam" id="PF01041">
    <property type="entry name" value="DegT_DnrJ_EryC1"/>
    <property type="match status" value="1"/>
</dbReference>
<gene>
    <name evidence="2" type="ORF">UX05_C0003G0014</name>
</gene>
<name>A0A0G1Q3D0_9BACT</name>
<evidence type="ECO:0000313" key="2">
    <source>
        <dbReference type="EMBL" id="KKU03175.1"/>
    </source>
</evidence>
<dbReference type="EMBL" id="LCKS01000003">
    <property type="protein sequence ID" value="KKU03175.1"/>
    <property type="molecule type" value="Genomic_DNA"/>
</dbReference>
<comment type="caution">
    <text evidence="2">The sequence shown here is derived from an EMBL/GenBank/DDBJ whole genome shotgun (WGS) entry which is preliminary data.</text>
</comment>